<sequence length="814" mass="89548">MSNPSRGPSSGGASSAHKRPHSRDDYEDLHVTKRPLTTPVLTSLLVSAASENIDDLGRADEDIEVTPKRDKGKGKMRVNYLPQLPDELWEKVFDFYYATCNNEWHSSGVIRNGVTPLLLSKQHARLATPILYRHPAIGYKNIKPFISSVCLPSRYTGLPKHTFIKHLTVRPSPPVPALEFSAWHSDSTHRELLGISSDTAPYTIHTSFLDLMRLVPELRSFTLKDTLVLHEADASLLFAGLSLIKPQKARLEFRMWDLYDSPFGQDLIAASSAGLHTAHVGRPLGNTFTNRASRDPPNDRLSAQEDWRDALHHNTELDLPTCWINNTRVHNGAAAAHAPTTLPIAPPPPLMPAPQLAAPTFTASVDTYYPHLLPRQANAAPSYPVPTSQMTVQHSSERAASPIRSTLSPVGPAVNGGDGRPPNAIDAIATDPSGSPIHSQSTIADPFTSPPSVTMNRANVTHVQEPALSQHTAHVPQFQPLHSHATTSPTLFTAVESAASSHSMLASQSGRSAARSTKTICAASHKRPLHPEQKHTGRLPPDVPGFVDDEGISMTSSRGVVSYQLAHHMRGLLSDLITNHWQPRIRAFSFVAHDPLATLIVRAPALDFWPQIAVPHIRVHLPRGLNPLTIFRGPKELSAARARRERESVAQNARAQRQARMTALRQQRRTGTADIDPDRVVGGDGFGGGLLHDTVRLFEIEINTMSEMWDDIWINHGSQLPPQLCRIPADLLSWRDLAPDDGLLSFIHVDGSPNDSPSTSVFNSPIFSFATLDSDGEDLGEEEHDDENEWHVSTYDREKAEEQARRLAREAVKT</sequence>
<keyword evidence="3" id="KW-1185">Reference proteome</keyword>
<proteinExistence type="predicted"/>
<accession>A0AAW0Z4P4</accession>
<feature type="compositionally biased region" description="Basic and acidic residues" evidence="1">
    <location>
        <begin position="794"/>
        <end position="814"/>
    </location>
</feature>
<evidence type="ECO:0000313" key="2">
    <source>
        <dbReference type="EMBL" id="KAK8865917.1"/>
    </source>
</evidence>
<name>A0AAW0Z4P4_9TREE</name>
<dbReference type="AlphaFoldDB" id="A0AAW0Z4P4"/>
<feature type="region of interest" description="Disordered" evidence="1">
    <location>
        <begin position="1"/>
        <end position="32"/>
    </location>
</feature>
<organism evidence="2 3">
    <name type="scientific">Kwoniella newhampshirensis</name>
    <dbReference type="NCBI Taxonomy" id="1651941"/>
    <lineage>
        <taxon>Eukaryota</taxon>
        <taxon>Fungi</taxon>
        <taxon>Dikarya</taxon>
        <taxon>Basidiomycota</taxon>
        <taxon>Agaricomycotina</taxon>
        <taxon>Tremellomycetes</taxon>
        <taxon>Tremellales</taxon>
        <taxon>Cryptococcaceae</taxon>
        <taxon>Kwoniella</taxon>
    </lineage>
</organism>
<protein>
    <recommendedName>
        <fullName evidence="4">F-box domain-containing protein</fullName>
    </recommendedName>
</protein>
<dbReference type="KEGG" id="kne:92178324"/>
<dbReference type="RefSeq" id="XP_066805396.1">
    <property type="nucleotide sequence ID" value="XM_066944195.1"/>
</dbReference>
<gene>
    <name evidence="2" type="ORF">IAR55_001065</name>
</gene>
<reference evidence="2 3" key="1">
    <citation type="journal article" date="2024" name="bioRxiv">
        <title>Comparative genomics of Cryptococcus and Kwoniella reveals pathogenesis evolution and contrasting karyotype dynamics via intercentromeric recombination or chromosome fusion.</title>
        <authorList>
            <person name="Coelho M.A."/>
            <person name="David-Palma M."/>
            <person name="Shea T."/>
            <person name="Bowers K."/>
            <person name="McGinley-Smith S."/>
            <person name="Mohammad A.W."/>
            <person name="Gnirke A."/>
            <person name="Yurkov A.M."/>
            <person name="Nowrousian M."/>
            <person name="Sun S."/>
            <person name="Cuomo C.A."/>
            <person name="Heitman J."/>
        </authorList>
    </citation>
    <scope>NUCLEOTIDE SEQUENCE [LARGE SCALE GENOMIC DNA]</scope>
    <source>
        <strain evidence="2 3">CBS 13917</strain>
    </source>
</reference>
<dbReference type="GeneID" id="92178324"/>
<evidence type="ECO:0000256" key="1">
    <source>
        <dbReference type="SAM" id="MobiDB-lite"/>
    </source>
</evidence>
<feature type="compositionally biased region" description="Basic and acidic residues" evidence="1">
    <location>
        <begin position="22"/>
        <end position="31"/>
    </location>
</feature>
<dbReference type="EMBL" id="JBCAWK010000002">
    <property type="protein sequence ID" value="KAK8865917.1"/>
    <property type="molecule type" value="Genomic_DNA"/>
</dbReference>
<feature type="compositionally biased region" description="Acidic residues" evidence="1">
    <location>
        <begin position="774"/>
        <end position="788"/>
    </location>
</feature>
<evidence type="ECO:0008006" key="4">
    <source>
        <dbReference type="Google" id="ProtNLM"/>
    </source>
</evidence>
<feature type="compositionally biased region" description="Low complexity" evidence="1">
    <location>
        <begin position="1"/>
        <end position="15"/>
    </location>
</feature>
<feature type="region of interest" description="Disordered" evidence="1">
    <location>
        <begin position="773"/>
        <end position="814"/>
    </location>
</feature>
<dbReference type="Proteomes" id="UP001388673">
    <property type="component" value="Unassembled WGS sequence"/>
</dbReference>
<evidence type="ECO:0000313" key="3">
    <source>
        <dbReference type="Proteomes" id="UP001388673"/>
    </source>
</evidence>
<comment type="caution">
    <text evidence="2">The sequence shown here is derived from an EMBL/GenBank/DDBJ whole genome shotgun (WGS) entry which is preliminary data.</text>
</comment>